<evidence type="ECO:0000313" key="1">
    <source>
        <dbReference type="EMBL" id="MXU66606.1"/>
    </source>
</evidence>
<comment type="caution">
    <text evidence="1">The sequence shown here is derived from an EMBL/GenBank/DDBJ whole genome shotgun (WGS) entry which is preliminary data.</text>
</comment>
<protein>
    <recommendedName>
        <fullName evidence="3">Capsule polysaccharide biosynthesis protein</fullName>
    </recommendedName>
</protein>
<dbReference type="GO" id="GO:0015774">
    <property type="term" value="P:polysaccharide transport"/>
    <property type="evidence" value="ECO:0007669"/>
    <property type="project" value="InterPro"/>
</dbReference>
<sequence>MSERLLILGFKRPVRRGLEARGLEVAFHAELPETHLDRALVPPTDSSMDFRAWQNLDRPWPDYRPVDRALYDQVRAASFETFIRCVQRRFWCEALASNWIDFEQLFAKAYAHAESLLLGRGVTAVVSANFAHEGYNNVVYAMAHVLGLPYRIFVQSPFGPRSFILTRNEDYGDLAQLPVAQDGPPRVDIAPPERPPFYMDSVHSDRKIRKKLVSGAVRTHARALGNLVSPPGLYDEWQTLKRLRERRDAARNRYFFQRMKDEAITETERLIDGPFVYFPAHLQPELTTDVLGGVYADQVRAVEELRAWMPDDVRLVVKENPKQMGVMRGRLLLDRLFRIPGVDVAARSVPSFTLTEKAIGVATVTGTAGWEALRFGKPALAMGLAFWRDFPGAWKWGDRPDWESFAGTRVDPVALQGAVDRLYDSTHDLVTDEYYKVLHPDFDDVQNNERIVDAIMAAFAA</sequence>
<dbReference type="EMBL" id="WUWG01000007">
    <property type="protein sequence ID" value="MXU66606.1"/>
    <property type="molecule type" value="Genomic_DNA"/>
</dbReference>
<gene>
    <name evidence="1" type="ORF">GSH16_14250</name>
</gene>
<dbReference type="AlphaFoldDB" id="A0A6B0TRL7"/>
<evidence type="ECO:0000313" key="2">
    <source>
        <dbReference type="Proteomes" id="UP000436016"/>
    </source>
</evidence>
<dbReference type="Pfam" id="PF05159">
    <property type="entry name" value="Capsule_synth"/>
    <property type="match status" value="1"/>
</dbReference>
<dbReference type="Proteomes" id="UP000436016">
    <property type="component" value="Unassembled WGS sequence"/>
</dbReference>
<organism evidence="1 2">
    <name type="scientific">Oceanomicrobium pacificus</name>
    <dbReference type="NCBI Taxonomy" id="2692916"/>
    <lineage>
        <taxon>Bacteria</taxon>
        <taxon>Pseudomonadati</taxon>
        <taxon>Pseudomonadota</taxon>
        <taxon>Alphaproteobacteria</taxon>
        <taxon>Rhodobacterales</taxon>
        <taxon>Paracoccaceae</taxon>
        <taxon>Oceanomicrobium</taxon>
    </lineage>
</organism>
<dbReference type="InterPro" id="IPR007833">
    <property type="entry name" value="Capsule_polysaccharide_synth"/>
</dbReference>
<dbReference type="GO" id="GO:0000271">
    <property type="term" value="P:polysaccharide biosynthetic process"/>
    <property type="evidence" value="ECO:0007669"/>
    <property type="project" value="InterPro"/>
</dbReference>
<accession>A0A6B0TRL7</accession>
<proteinExistence type="predicted"/>
<reference evidence="1 2" key="1">
    <citation type="submission" date="2019-12" db="EMBL/GenBank/DDBJ databases">
        <title>Strain KN286 was isolated from seawater, which was collected from Caroline Seamount in the tropical western Pacific.</title>
        <authorList>
            <person name="Wang Q."/>
        </authorList>
    </citation>
    <scope>NUCLEOTIDE SEQUENCE [LARGE SCALE GENOMIC DNA]</scope>
    <source>
        <strain evidence="1 2">KN286</strain>
    </source>
</reference>
<evidence type="ECO:0008006" key="3">
    <source>
        <dbReference type="Google" id="ProtNLM"/>
    </source>
</evidence>
<dbReference type="RefSeq" id="WP_160856277.1">
    <property type="nucleotide sequence ID" value="NZ_WUWG01000007.1"/>
</dbReference>
<name>A0A6B0TRL7_9RHOB</name>
<keyword evidence="2" id="KW-1185">Reference proteome</keyword>